<evidence type="ECO:0000313" key="8">
    <source>
        <dbReference type="Proteomes" id="UP000672032"/>
    </source>
</evidence>
<dbReference type="Gene3D" id="3.30.160.60">
    <property type="entry name" value="Classic Zinc Finger"/>
    <property type="match status" value="2"/>
</dbReference>
<dbReference type="PANTHER" id="PTHR23235">
    <property type="entry name" value="KRUEPPEL-LIKE TRANSCRIPTION FACTOR"/>
    <property type="match status" value="1"/>
</dbReference>
<name>A0A8A3PMA7_9HELO</name>
<evidence type="ECO:0000256" key="1">
    <source>
        <dbReference type="ARBA" id="ARBA00022723"/>
    </source>
</evidence>
<dbReference type="PROSITE" id="PS50157">
    <property type="entry name" value="ZINC_FINGER_C2H2_2"/>
    <property type="match status" value="1"/>
</dbReference>
<keyword evidence="8" id="KW-1185">Reference proteome</keyword>
<dbReference type="Proteomes" id="UP000672032">
    <property type="component" value="Chromosome 6"/>
</dbReference>
<dbReference type="Pfam" id="PF00096">
    <property type="entry name" value="zf-C2H2"/>
    <property type="match status" value="1"/>
</dbReference>
<feature type="compositionally biased region" description="Polar residues" evidence="5">
    <location>
        <begin position="258"/>
        <end position="267"/>
    </location>
</feature>
<reference evidence="7" key="1">
    <citation type="submission" date="2020-10" db="EMBL/GenBank/DDBJ databases">
        <title>Genome Sequence of Monilinia vaccinii-corymbosi Sheds Light on Mummy Berry Disease Infection of Blueberry and Mating Type.</title>
        <authorList>
            <person name="Yow A.G."/>
            <person name="Zhang Y."/>
            <person name="Bansal K."/>
            <person name="Eacker S.M."/>
            <person name="Sullivan S."/>
            <person name="Liachko I."/>
            <person name="Cubeta M.A."/>
            <person name="Rollins J.A."/>
            <person name="Ashrafi H."/>
        </authorList>
    </citation>
    <scope>NUCLEOTIDE SEQUENCE</scope>
    <source>
        <strain evidence="7">RL-1</strain>
    </source>
</reference>
<feature type="domain" description="C2H2-type" evidence="6">
    <location>
        <begin position="352"/>
        <end position="382"/>
    </location>
</feature>
<organism evidence="7 8">
    <name type="scientific">Monilinia vaccinii-corymbosi</name>
    <dbReference type="NCBI Taxonomy" id="61207"/>
    <lineage>
        <taxon>Eukaryota</taxon>
        <taxon>Fungi</taxon>
        <taxon>Dikarya</taxon>
        <taxon>Ascomycota</taxon>
        <taxon>Pezizomycotina</taxon>
        <taxon>Leotiomycetes</taxon>
        <taxon>Helotiales</taxon>
        <taxon>Sclerotiniaceae</taxon>
        <taxon>Monilinia</taxon>
    </lineage>
</organism>
<keyword evidence="2 4" id="KW-0863">Zinc-finger</keyword>
<sequence length="383" mass="42030">MTNPSGDGGLFWSPDADETQYAYDHLARGTNIDTNGNETKVRKGWSGKTSMEFNYPPGTFDLSGDSMPCHSDNNGNRELIYSEAFSASDVGPFFLPPWDTLNDTLSLPDWDNLDNISSAPHPDIGGGSMAPLTSPKYSVEQTFQATSTGLVNVGAPLDPFQVIYNHPEPQAYETYSLASDPQLPRRDNANWDIMDRQSCISLPPPGIYLPSTSPAMQASTTSTVNSTSSPAQSPTTNIPNSTSQSTSNSNFTTASTNHLTSSRPLSPQNTYTCPICSKTFSKRFEFKYDPPLPSPNLLSIANLPSKHTPLHTLPQTCPLCPHRTARKRDMTRHIAAKHKDVDPSGSKPMEKPTCRLEGCGRVFARKDHMLRHLRKKHVGCKLN</sequence>
<dbReference type="EMBL" id="CP063410">
    <property type="protein sequence ID" value="QSZ35986.1"/>
    <property type="molecule type" value="Genomic_DNA"/>
</dbReference>
<dbReference type="PANTHER" id="PTHR23235:SF120">
    <property type="entry name" value="KRUPPEL-LIKE FACTOR 15"/>
    <property type="match status" value="1"/>
</dbReference>
<protein>
    <recommendedName>
        <fullName evidence="6">C2H2-type domain-containing protein</fullName>
    </recommendedName>
</protein>
<feature type="compositionally biased region" description="Low complexity" evidence="5">
    <location>
        <begin position="219"/>
        <end position="257"/>
    </location>
</feature>
<dbReference type="InterPro" id="IPR013087">
    <property type="entry name" value="Znf_C2H2_type"/>
</dbReference>
<dbReference type="GO" id="GO:0000981">
    <property type="term" value="F:DNA-binding transcription factor activity, RNA polymerase II-specific"/>
    <property type="evidence" value="ECO:0007669"/>
    <property type="project" value="TreeGrafter"/>
</dbReference>
<dbReference type="GO" id="GO:0000978">
    <property type="term" value="F:RNA polymerase II cis-regulatory region sequence-specific DNA binding"/>
    <property type="evidence" value="ECO:0007669"/>
    <property type="project" value="TreeGrafter"/>
</dbReference>
<keyword evidence="3" id="KW-0862">Zinc</keyword>
<evidence type="ECO:0000313" key="7">
    <source>
        <dbReference type="EMBL" id="QSZ35986.1"/>
    </source>
</evidence>
<gene>
    <name evidence="7" type="ORF">DSL72_007108</name>
</gene>
<feature type="region of interest" description="Disordered" evidence="5">
    <location>
        <begin position="210"/>
        <end position="267"/>
    </location>
</feature>
<evidence type="ECO:0000256" key="2">
    <source>
        <dbReference type="ARBA" id="ARBA00022771"/>
    </source>
</evidence>
<dbReference type="SMART" id="SM00355">
    <property type="entry name" value="ZnF_C2H2"/>
    <property type="match status" value="2"/>
</dbReference>
<keyword evidence="1" id="KW-0479">Metal-binding</keyword>
<evidence type="ECO:0000256" key="5">
    <source>
        <dbReference type="SAM" id="MobiDB-lite"/>
    </source>
</evidence>
<dbReference type="AlphaFoldDB" id="A0A8A3PMA7"/>
<accession>A0A8A3PMA7</accession>
<proteinExistence type="predicted"/>
<evidence type="ECO:0000256" key="4">
    <source>
        <dbReference type="PROSITE-ProRule" id="PRU00042"/>
    </source>
</evidence>
<evidence type="ECO:0000256" key="3">
    <source>
        <dbReference type="ARBA" id="ARBA00022833"/>
    </source>
</evidence>
<dbReference type="PROSITE" id="PS00028">
    <property type="entry name" value="ZINC_FINGER_C2H2_1"/>
    <property type="match status" value="1"/>
</dbReference>
<dbReference type="GO" id="GO:0008270">
    <property type="term" value="F:zinc ion binding"/>
    <property type="evidence" value="ECO:0007669"/>
    <property type="project" value="UniProtKB-KW"/>
</dbReference>
<evidence type="ECO:0000259" key="6">
    <source>
        <dbReference type="PROSITE" id="PS50157"/>
    </source>
</evidence>
<dbReference type="OrthoDB" id="9998363at2759"/>